<dbReference type="RefSeq" id="WP_111631320.1">
    <property type="nucleotide sequence ID" value="NZ_QLMC01000009.1"/>
</dbReference>
<dbReference type="PANTHER" id="PTHR30383">
    <property type="entry name" value="THIOESTERASE 1/PROTEASE 1/LYSOPHOSPHOLIPASE L1"/>
    <property type="match status" value="1"/>
</dbReference>
<accession>A0A327WI81</accession>
<feature type="signal peptide" evidence="1">
    <location>
        <begin position="1"/>
        <end position="21"/>
    </location>
</feature>
<dbReference type="InterPro" id="IPR013830">
    <property type="entry name" value="SGNH_hydro"/>
</dbReference>
<evidence type="ECO:0000313" key="3">
    <source>
        <dbReference type="EMBL" id="RAJ91098.1"/>
    </source>
</evidence>
<keyword evidence="1" id="KW-0732">Signal</keyword>
<dbReference type="Proteomes" id="UP000248790">
    <property type="component" value="Unassembled WGS sequence"/>
</dbReference>
<proteinExistence type="predicted"/>
<dbReference type="SUPFAM" id="SSF52266">
    <property type="entry name" value="SGNH hydrolase"/>
    <property type="match status" value="1"/>
</dbReference>
<dbReference type="InterPro" id="IPR036514">
    <property type="entry name" value="SGNH_hydro_sf"/>
</dbReference>
<name>A0A327WI81_LARAB</name>
<organism evidence="3 4">
    <name type="scientific">Larkinella arboricola</name>
    <dbReference type="NCBI Taxonomy" id="643671"/>
    <lineage>
        <taxon>Bacteria</taxon>
        <taxon>Pseudomonadati</taxon>
        <taxon>Bacteroidota</taxon>
        <taxon>Cytophagia</taxon>
        <taxon>Cytophagales</taxon>
        <taxon>Spirosomataceae</taxon>
        <taxon>Larkinella</taxon>
    </lineage>
</organism>
<dbReference type="Pfam" id="PF13472">
    <property type="entry name" value="Lipase_GDSL_2"/>
    <property type="match status" value="1"/>
</dbReference>
<dbReference type="EMBL" id="QLMC01000009">
    <property type="protein sequence ID" value="RAJ91098.1"/>
    <property type="molecule type" value="Genomic_DNA"/>
</dbReference>
<sequence length="239" mass="26922">MRLFFNCLFVFLLGVAATANAQPPAIANPDTYLSDLKKELDVQWPKNRTINLVFHGHSVPAGYWHNHEVHTLESYPNLVLAELKKQYPYAVINVIVTAIGGENSIKGQERFERDVLVHKPDVLFIDYALNDRGAGLEKAKEAWEKMIQSALARNIKIILLTPSPDQRVDILAPGNPLEQHTSQIVKLAETHQLGLMDSYAQFKTVTAKGDLVKYMSHVNHPNLAGHQLIAGELLKWFRK</sequence>
<dbReference type="OrthoDB" id="9796689at2"/>
<feature type="chain" id="PRO_5016370764" evidence="1">
    <location>
        <begin position="22"/>
        <end position="239"/>
    </location>
</feature>
<comment type="caution">
    <text evidence="3">The sequence shown here is derived from an EMBL/GenBank/DDBJ whole genome shotgun (WGS) entry which is preliminary data.</text>
</comment>
<evidence type="ECO:0000256" key="1">
    <source>
        <dbReference type="SAM" id="SignalP"/>
    </source>
</evidence>
<protein>
    <submittedName>
        <fullName evidence="3">GDSL-like lipase/acylhydrolase family protein</fullName>
    </submittedName>
</protein>
<reference evidence="3 4" key="1">
    <citation type="submission" date="2018-06" db="EMBL/GenBank/DDBJ databases">
        <title>Genomic Encyclopedia of Archaeal and Bacterial Type Strains, Phase II (KMG-II): from individual species to whole genera.</title>
        <authorList>
            <person name="Goeker M."/>
        </authorList>
    </citation>
    <scope>NUCLEOTIDE SEQUENCE [LARGE SCALE GENOMIC DNA]</scope>
    <source>
        <strain evidence="3 4">DSM 21851</strain>
    </source>
</reference>
<dbReference type="Gene3D" id="3.40.50.1110">
    <property type="entry name" value="SGNH hydrolase"/>
    <property type="match status" value="1"/>
</dbReference>
<keyword evidence="3" id="KW-0378">Hydrolase</keyword>
<dbReference type="PANTHER" id="PTHR30383:SF5">
    <property type="entry name" value="SGNH HYDROLASE-TYPE ESTERASE DOMAIN-CONTAINING PROTEIN"/>
    <property type="match status" value="1"/>
</dbReference>
<feature type="domain" description="SGNH hydrolase-type esterase" evidence="2">
    <location>
        <begin position="55"/>
        <end position="228"/>
    </location>
</feature>
<dbReference type="GO" id="GO:0004622">
    <property type="term" value="F:phosphatidylcholine lysophospholipase activity"/>
    <property type="evidence" value="ECO:0007669"/>
    <property type="project" value="TreeGrafter"/>
</dbReference>
<evidence type="ECO:0000313" key="4">
    <source>
        <dbReference type="Proteomes" id="UP000248790"/>
    </source>
</evidence>
<dbReference type="InterPro" id="IPR051532">
    <property type="entry name" value="Ester_Hydrolysis_Enzymes"/>
</dbReference>
<gene>
    <name evidence="3" type="ORF">LX87_05315</name>
</gene>
<dbReference type="AlphaFoldDB" id="A0A327WI81"/>
<keyword evidence="4" id="KW-1185">Reference proteome</keyword>
<evidence type="ECO:0000259" key="2">
    <source>
        <dbReference type="Pfam" id="PF13472"/>
    </source>
</evidence>